<evidence type="ECO:0000256" key="2">
    <source>
        <dbReference type="SAM" id="Phobius"/>
    </source>
</evidence>
<dbReference type="Proteomes" id="UP001596004">
    <property type="component" value="Unassembled WGS sequence"/>
</dbReference>
<comment type="caution">
    <text evidence="3">The sequence shown here is derived from an EMBL/GenBank/DDBJ whole genome shotgun (WGS) entry which is preliminary data.</text>
</comment>
<accession>A0ABV9CAZ7</accession>
<evidence type="ECO:0000313" key="3">
    <source>
        <dbReference type="EMBL" id="MFC4529990.1"/>
    </source>
</evidence>
<dbReference type="RefSeq" id="WP_380837187.1">
    <property type="nucleotide sequence ID" value="NZ_JBHSFP010000002.1"/>
</dbReference>
<organism evidence="3 4">
    <name type="scientific">Sphaerisporangium dianthi</name>
    <dbReference type="NCBI Taxonomy" id="1436120"/>
    <lineage>
        <taxon>Bacteria</taxon>
        <taxon>Bacillati</taxon>
        <taxon>Actinomycetota</taxon>
        <taxon>Actinomycetes</taxon>
        <taxon>Streptosporangiales</taxon>
        <taxon>Streptosporangiaceae</taxon>
        <taxon>Sphaerisporangium</taxon>
    </lineage>
</organism>
<keyword evidence="2" id="KW-0812">Transmembrane</keyword>
<reference evidence="4" key="1">
    <citation type="journal article" date="2019" name="Int. J. Syst. Evol. Microbiol.">
        <title>The Global Catalogue of Microorganisms (GCM) 10K type strain sequencing project: providing services to taxonomists for standard genome sequencing and annotation.</title>
        <authorList>
            <consortium name="The Broad Institute Genomics Platform"/>
            <consortium name="The Broad Institute Genome Sequencing Center for Infectious Disease"/>
            <person name="Wu L."/>
            <person name="Ma J."/>
        </authorList>
    </citation>
    <scope>NUCLEOTIDE SEQUENCE [LARGE SCALE GENOMIC DNA]</scope>
    <source>
        <strain evidence="4">CGMCC 4.7132</strain>
    </source>
</reference>
<feature type="compositionally biased region" description="Basic and acidic residues" evidence="1">
    <location>
        <begin position="212"/>
        <end position="225"/>
    </location>
</feature>
<feature type="region of interest" description="Disordered" evidence="1">
    <location>
        <begin position="205"/>
        <end position="225"/>
    </location>
</feature>
<evidence type="ECO:0000256" key="1">
    <source>
        <dbReference type="SAM" id="MobiDB-lite"/>
    </source>
</evidence>
<keyword evidence="2" id="KW-1133">Transmembrane helix</keyword>
<proteinExistence type="predicted"/>
<gene>
    <name evidence="3" type="ORF">ACFO60_04370</name>
</gene>
<keyword evidence="4" id="KW-1185">Reference proteome</keyword>
<evidence type="ECO:0000313" key="4">
    <source>
        <dbReference type="Proteomes" id="UP001596004"/>
    </source>
</evidence>
<protein>
    <submittedName>
        <fullName evidence="3">Uncharacterized protein</fullName>
    </submittedName>
</protein>
<sequence length="225" mass="25136">MNFEVLAAYLALTISLISIFGGLRTARKSYVRMELLVEIRDDAAIILTSLTSETYRPKKLAKAFLLIGPEKENPITTFNSLVSRAGDKRFACCAIDFENFDLPGDLTGESGLRLLLPLSYYLEENDYISDETLSCETRVGFDSLQAGAAYSIRFFVYGHRWLHTNLHRKVQRLLIVPGAPPTSTCSPNSVAEESVCKSLAGCHKRKRPFGNRTERPTRGPIEPKT</sequence>
<dbReference type="EMBL" id="JBHSFP010000002">
    <property type="protein sequence ID" value="MFC4529990.1"/>
    <property type="molecule type" value="Genomic_DNA"/>
</dbReference>
<keyword evidence="2" id="KW-0472">Membrane</keyword>
<name>A0ABV9CAZ7_9ACTN</name>
<feature type="transmembrane region" description="Helical" evidence="2">
    <location>
        <begin position="6"/>
        <end position="23"/>
    </location>
</feature>